<dbReference type="PIRSF" id="PIRSF001549">
    <property type="entry name" value="His-tRNA_synth"/>
    <property type="match status" value="1"/>
</dbReference>
<keyword evidence="9 11" id="KW-0030">Aminoacyl-tRNA synthetase</keyword>
<dbReference type="InterPro" id="IPR004516">
    <property type="entry name" value="HisRS/HisZ"/>
</dbReference>
<feature type="binding site" evidence="12">
    <location>
        <position position="131"/>
    </location>
    <ligand>
        <name>L-histidine</name>
        <dbReference type="ChEBI" id="CHEBI:57595"/>
    </ligand>
</feature>
<dbReference type="InterPro" id="IPR033656">
    <property type="entry name" value="HisRS_anticodon"/>
</dbReference>
<dbReference type="InterPro" id="IPR045864">
    <property type="entry name" value="aa-tRNA-synth_II/BPL/LPL"/>
</dbReference>
<feature type="binding site" evidence="12">
    <location>
        <position position="113"/>
    </location>
    <ligand>
        <name>L-histidine</name>
        <dbReference type="ChEBI" id="CHEBI:57595"/>
    </ligand>
</feature>
<protein>
    <recommendedName>
        <fullName evidence="11">Histidine--tRNA ligase</fullName>
        <ecNumber evidence="11">6.1.1.21</ecNumber>
    </recommendedName>
    <alternativeName>
        <fullName evidence="11">Histidyl-tRNA synthetase</fullName>
        <shortName evidence="11">HisRS</shortName>
    </alternativeName>
</protein>
<feature type="binding site" evidence="12">
    <location>
        <position position="127"/>
    </location>
    <ligand>
        <name>L-histidine</name>
        <dbReference type="ChEBI" id="CHEBI:57595"/>
    </ligand>
</feature>
<dbReference type="CDD" id="cd00773">
    <property type="entry name" value="HisRS-like_core"/>
    <property type="match status" value="1"/>
</dbReference>
<dbReference type="FunFam" id="3.30.930.10:FF:000005">
    <property type="entry name" value="Histidine--tRNA ligase"/>
    <property type="match status" value="1"/>
</dbReference>
<keyword evidence="5 11" id="KW-0436">Ligase</keyword>
<dbReference type="PROSITE" id="PS50862">
    <property type="entry name" value="AA_TRNA_LIGASE_II"/>
    <property type="match status" value="1"/>
</dbReference>
<keyword evidence="7 11" id="KW-0067">ATP-binding</keyword>
<dbReference type="CDD" id="cd00859">
    <property type="entry name" value="HisRS_anticodon"/>
    <property type="match status" value="1"/>
</dbReference>
<evidence type="ECO:0000313" key="15">
    <source>
        <dbReference type="Proteomes" id="UP001155587"/>
    </source>
</evidence>
<dbReference type="GO" id="GO:0006427">
    <property type="term" value="P:histidyl-tRNA aminoacylation"/>
    <property type="evidence" value="ECO:0007669"/>
    <property type="project" value="UniProtKB-UniRule"/>
</dbReference>
<dbReference type="Pfam" id="PF13393">
    <property type="entry name" value="tRNA-synt_His"/>
    <property type="match status" value="1"/>
</dbReference>
<dbReference type="InterPro" id="IPR015807">
    <property type="entry name" value="His-tRNA-ligase"/>
</dbReference>
<evidence type="ECO:0000313" key="14">
    <source>
        <dbReference type="EMBL" id="MCW8347543.1"/>
    </source>
</evidence>
<comment type="caution">
    <text evidence="14">The sequence shown here is derived from an EMBL/GenBank/DDBJ whole genome shotgun (WGS) entry which is preliminary data.</text>
</comment>
<evidence type="ECO:0000256" key="8">
    <source>
        <dbReference type="ARBA" id="ARBA00022917"/>
    </source>
</evidence>
<dbReference type="GO" id="GO:0005737">
    <property type="term" value="C:cytoplasm"/>
    <property type="evidence" value="ECO:0007669"/>
    <property type="project" value="UniProtKB-SubCell"/>
</dbReference>
<feature type="domain" description="Aminoacyl-transfer RNA synthetases class-II family profile" evidence="13">
    <location>
        <begin position="21"/>
        <end position="355"/>
    </location>
</feature>
<comment type="subunit">
    <text evidence="3 11">Homodimer.</text>
</comment>
<dbReference type="Gene3D" id="3.30.930.10">
    <property type="entry name" value="Bira Bifunctional Protein, Domain 2"/>
    <property type="match status" value="1"/>
</dbReference>
<evidence type="ECO:0000256" key="7">
    <source>
        <dbReference type="ARBA" id="ARBA00022840"/>
    </source>
</evidence>
<keyword evidence="8 11" id="KW-0648">Protein biosynthesis</keyword>
<sequence>MAKTIQAIRGMNDCLPTQSPLWQKVENTVKQVVSAYGYNEVRMPIVEMTNLFRRAIGEVTDVVEKEMYTFEDRNGDSLTLRPEGTAGCVRAGIENGLLYNQEQRLWYMGPMFRHERPQKGRYRQFHQCGVEVFGLDGPDVDAELIMMTARLWRELGIHEHVRLELNSIGSLEARANYRTALIAHLEQHIDVLDEDSKRRMHTNPLRVLDSKNQDVQAILVDAPELADYLDEESKAHFSGLCELLDAAGIAYTVNQRLVRGLDYYNRTVFEWITDSLGAQGTVCGGGRYDGLVEQLGGKAMPAVGFAMGLERLVLMMETLELTEVRRSVDAYVVTSGEGTMIAGVKLAEQLREAMPGIRVMNHFGGGNFKKQFKRADKVGAVYALVLGENEVAENTVVVKDLQGGTQETVALNELTAKLADII</sequence>
<dbReference type="RefSeq" id="WP_265676073.1">
    <property type="nucleotide sequence ID" value="NZ_JAKRRY010000023.1"/>
</dbReference>
<evidence type="ECO:0000256" key="9">
    <source>
        <dbReference type="ARBA" id="ARBA00023146"/>
    </source>
</evidence>
<evidence type="ECO:0000256" key="1">
    <source>
        <dbReference type="ARBA" id="ARBA00004496"/>
    </source>
</evidence>
<proteinExistence type="inferred from homology"/>
<evidence type="ECO:0000256" key="5">
    <source>
        <dbReference type="ARBA" id="ARBA00022598"/>
    </source>
</evidence>
<feature type="binding site" evidence="12">
    <location>
        <begin position="83"/>
        <end position="85"/>
    </location>
    <ligand>
        <name>L-histidine</name>
        <dbReference type="ChEBI" id="CHEBI:57595"/>
    </ligand>
</feature>
<dbReference type="InterPro" id="IPR006195">
    <property type="entry name" value="aa-tRNA-synth_II"/>
</dbReference>
<dbReference type="PANTHER" id="PTHR43707:SF1">
    <property type="entry name" value="HISTIDINE--TRNA LIGASE, MITOCHONDRIAL-RELATED"/>
    <property type="match status" value="1"/>
</dbReference>
<evidence type="ECO:0000256" key="4">
    <source>
        <dbReference type="ARBA" id="ARBA00022490"/>
    </source>
</evidence>
<evidence type="ECO:0000256" key="11">
    <source>
        <dbReference type="HAMAP-Rule" id="MF_00127"/>
    </source>
</evidence>
<keyword evidence="15" id="KW-1185">Reference proteome</keyword>
<organism evidence="14 15">
    <name type="scientific">Vibrio qingdaonensis</name>
    <dbReference type="NCBI Taxonomy" id="2829491"/>
    <lineage>
        <taxon>Bacteria</taxon>
        <taxon>Pseudomonadati</taxon>
        <taxon>Pseudomonadota</taxon>
        <taxon>Gammaproteobacteria</taxon>
        <taxon>Vibrionales</taxon>
        <taxon>Vibrionaceae</taxon>
        <taxon>Vibrio</taxon>
    </lineage>
</organism>
<comment type="similarity">
    <text evidence="2 11">Belongs to the class-II aminoacyl-tRNA synthetase family.</text>
</comment>
<gene>
    <name evidence="11 14" type="primary">hisS</name>
    <name evidence="14" type="ORF">MD535_16195</name>
</gene>
<dbReference type="HAMAP" id="MF_00127">
    <property type="entry name" value="His_tRNA_synth"/>
    <property type="match status" value="1"/>
</dbReference>
<dbReference type="Proteomes" id="UP001155587">
    <property type="component" value="Unassembled WGS sequence"/>
</dbReference>
<name>A0A9X3HXR9_9VIBR</name>
<dbReference type="Pfam" id="PF03129">
    <property type="entry name" value="HGTP_anticodon"/>
    <property type="match status" value="1"/>
</dbReference>
<dbReference type="EC" id="6.1.1.21" evidence="11"/>
<dbReference type="GO" id="GO:0005524">
    <property type="term" value="F:ATP binding"/>
    <property type="evidence" value="ECO:0007669"/>
    <property type="project" value="UniProtKB-UniRule"/>
</dbReference>
<evidence type="ECO:0000256" key="12">
    <source>
        <dbReference type="PIRSR" id="PIRSR001549-1"/>
    </source>
</evidence>
<dbReference type="InterPro" id="IPR036621">
    <property type="entry name" value="Anticodon-bd_dom_sf"/>
</dbReference>
<dbReference type="InterPro" id="IPR004154">
    <property type="entry name" value="Anticodon-bd"/>
</dbReference>
<feature type="binding site" evidence="12">
    <location>
        <position position="259"/>
    </location>
    <ligand>
        <name>L-histidine</name>
        <dbReference type="ChEBI" id="CHEBI:57595"/>
    </ligand>
</feature>
<keyword evidence="6 11" id="KW-0547">Nucleotide-binding</keyword>
<evidence type="ECO:0000256" key="2">
    <source>
        <dbReference type="ARBA" id="ARBA00008226"/>
    </source>
</evidence>
<dbReference type="Gene3D" id="3.40.50.800">
    <property type="entry name" value="Anticodon-binding domain"/>
    <property type="match status" value="1"/>
</dbReference>
<dbReference type="PANTHER" id="PTHR43707">
    <property type="entry name" value="HISTIDYL-TRNA SYNTHETASE"/>
    <property type="match status" value="1"/>
</dbReference>
<evidence type="ECO:0000259" key="13">
    <source>
        <dbReference type="PROSITE" id="PS50862"/>
    </source>
</evidence>
<dbReference type="GO" id="GO:0004821">
    <property type="term" value="F:histidine-tRNA ligase activity"/>
    <property type="evidence" value="ECO:0007669"/>
    <property type="project" value="UniProtKB-UniRule"/>
</dbReference>
<dbReference type="AlphaFoldDB" id="A0A9X3HXR9"/>
<accession>A0A9X3HXR9</accession>
<dbReference type="SUPFAM" id="SSF55681">
    <property type="entry name" value="Class II aaRS and biotin synthetases"/>
    <property type="match status" value="1"/>
</dbReference>
<dbReference type="EMBL" id="JAKRRY010000023">
    <property type="protein sequence ID" value="MCW8347543.1"/>
    <property type="molecule type" value="Genomic_DNA"/>
</dbReference>
<reference evidence="14" key="1">
    <citation type="submission" date="2022-02" db="EMBL/GenBank/DDBJ databases">
        <title>Vibrio sp. nov, a new bacterium isolated from seawater.</title>
        <authorList>
            <person name="Yuan Y."/>
        </authorList>
    </citation>
    <scope>NUCLEOTIDE SEQUENCE</scope>
    <source>
        <strain evidence="14">ZSDZ65</strain>
    </source>
</reference>
<feature type="binding site" evidence="12">
    <location>
        <begin position="263"/>
        <end position="264"/>
    </location>
    <ligand>
        <name>L-histidine</name>
        <dbReference type="ChEBI" id="CHEBI:57595"/>
    </ligand>
</feature>
<dbReference type="NCBIfam" id="TIGR00442">
    <property type="entry name" value="hisS"/>
    <property type="match status" value="1"/>
</dbReference>
<comment type="subcellular location">
    <subcellularLocation>
        <location evidence="1 11">Cytoplasm</location>
    </subcellularLocation>
</comment>
<dbReference type="InterPro" id="IPR041715">
    <property type="entry name" value="HisRS-like_core"/>
</dbReference>
<evidence type="ECO:0000256" key="3">
    <source>
        <dbReference type="ARBA" id="ARBA00011738"/>
    </source>
</evidence>
<keyword evidence="4 11" id="KW-0963">Cytoplasm</keyword>
<evidence type="ECO:0000256" key="10">
    <source>
        <dbReference type="ARBA" id="ARBA00047639"/>
    </source>
</evidence>
<comment type="catalytic activity">
    <reaction evidence="10 11">
        <text>tRNA(His) + L-histidine + ATP = L-histidyl-tRNA(His) + AMP + diphosphate + H(+)</text>
        <dbReference type="Rhea" id="RHEA:17313"/>
        <dbReference type="Rhea" id="RHEA-COMP:9665"/>
        <dbReference type="Rhea" id="RHEA-COMP:9689"/>
        <dbReference type="ChEBI" id="CHEBI:15378"/>
        <dbReference type="ChEBI" id="CHEBI:30616"/>
        <dbReference type="ChEBI" id="CHEBI:33019"/>
        <dbReference type="ChEBI" id="CHEBI:57595"/>
        <dbReference type="ChEBI" id="CHEBI:78442"/>
        <dbReference type="ChEBI" id="CHEBI:78527"/>
        <dbReference type="ChEBI" id="CHEBI:456215"/>
        <dbReference type="EC" id="6.1.1.21"/>
    </reaction>
</comment>
<evidence type="ECO:0000256" key="6">
    <source>
        <dbReference type="ARBA" id="ARBA00022741"/>
    </source>
</evidence>
<dbReference type="SUPFAM" id="SSF52954">
    <property type="entry name" value="Class II aaRS ABD-related"/>
    <property type="match status" value="1"/>
</dbReference>